<dbReference type="InterPro" id="IPR006680">
    <property type="entry name" value="Amidohydro-rel"/>
</dbReference>
<dbReference type="CDD" id="cd00854">
    <property type="entry name" value="NagA"/>
    <property type="match status" value="1"/>
</dbReference>
<comment type="caution">
    <text evidence="14">The sequence shown here is derived from an EMBL/GenBank/DDBJ whole genome shotgun (WGS) entry which is preliminary data.</text>
</comment>
<evidence type="ECO:0000256" key="9">
    <source>
        <dbReference type="PIRNR" id="PIRNR038994"/>
    </source>
</evidence>
<evidence type="ECO:0000256" key="11">
    <source>
        <dbReference type="PIRSR" id="PIRSR038994-2"/>
    </source>
</evidence>
<evidence type="ECO:0000256" key="1">
    <source>
        <dbReference type="ARBA" id="ARBA00010716"/>
    </source>
</evidence>
<sequence length="379" mass="41500">MTSKVIKNAVVYTGDSVIEEGFVRFDKTVREVGPMTSYQEVAGEEVVDAKGQKLVPGFIDVHSHGGFGFDAMDADPVKLKKQVQGMLNEGITTYFPTTMTQSSENIENALKVIDEVAKDEPLIGGIHLEGPFVSPVFKGAQPEEYITAPDLELFKKWFKASGERIKLVTYAPEHSTSPAFEDLCIELGVVPSVGHSNAVRAELIHSKASHATHMYNACRPLHHREPGVVGHVMLEPSIHAELIVDGIHVHPDMIKLAYNVKGPKRINIITDAMRAKGMPDGDYELGGQKVFVKDRQARLEDGTLAGSVLTYDDAFRNMVKFTGCSIEDAVLMSSVNQAEEFKLDSKGGIAVGKDADFNLLNDALEIQATYSFGKKHSKQ</sequence>
<reference evidence="14 15" key="1">
    <citation type="submission" date="2020-03" db="EMBL/GenBank/DDBJ databases">
        <title>Soil Listeria distribution.</title>
        <authorList>
            <person name="Liao J."/>
            <person name="Wiedmann M."/>
        </authorList>
    </citation>
    <scope>NUCLEOTIDE SEQUENCE [LARGE SCALE GENOMIC DNA]</scope>
    <source>
        <strain evidence="14 15">FSL L7-1614</strain>
    </source>
</reference>
<evidence type="ECO:0000256" key="12">
    <source>
        <dbReference type="PIRSR" id="PIRSR038994-3"/>
    </source>
</evidence>
<dbReference type="PANTHER" id="PTHR11113">
    <property type="entry name" value="N-ACETYLGLUCOSAMINE-6-PHOSPHATE DEACETYLASE"/>
    <property type="match status" value="1"/>
</dbReference>
<evidence type="ECO:0000313" key="15">
    <source>
        <dbReference type="Proteomes" id="UP000569903"/>
    </source>
</evidence>
<feature type="binding site" evidence="12">
    <location>
        <position position="195"/>
    </location>
    <ligand>
        <name>Zn(2+)</name>
        <dbReference type="ChEBI" id="CHEBI:29105"/>
    </ligand>
</feature>
<dbReference type="PIRSF" id="PIRSF038994">
    <property type="entry name" value="NagA"/>
    <property type="match status" value="1"/>
</dbReference>
<accession>A0A841YVR4</accession>
<evidence type="ECO:0000259" key="13">
    <source>
        <dbReference type="Pfam" id="PF01979"/>
    </source>
</evidence>
<evidence type="ECO:0000256" key="2">
    <source>
        <dbReference type="ARBA" id="ARBA00011899"/>
    </source>
</evidence>
<dbReference type="GO" id="GO:0046872">
    <property type="term" value="F:metal ion binding"/>
    <property type="evidence" value="ECO:0007669"/>
    <property type="project" value="UniProtKB-KW"/>
</dbReference>
<evidence type="ECO:0000313" key="14">
    <source>
        <dbReference type="EMBL" id="MBC1457574.1"/>
    </source>
</evidence>
<protein>
    <recommendedName>
        <fullName evidence="3">N-acetylglucosamine-6-phosphate deacetylase</fullName>
        <ecNumber evidence="2">3.5.1.25</ecNumber>
    </recommendedName>
</protein>
<keyword evidence="5 9" id="KW-0378">Hydrolase</keyword>
<dbReference type="RefSeq" id="WP_185388857.1">
    <property type="nucleotide sequence ID" value="NZ_JAARQN010000004.1"/>
</dbReference>
<evidence type="ECO:0000256" key="3">
    <source>
        <dbReference type="ARBA" id="ARBA00018029"/>
    </source>
</evidence>
<evidence type="ECO:0000256" key="8">
    <source>
        <dbReference type="ARBA" id="ARBA00060590"/>
    </source>
</evidence>
<feature type="binding site" evidence="12">
    <location>
        <position position="129"/>
    </location>
    <ligand>
        <name>Zn(2+)</name>
        <dbReference type="ChEBI" id="CHEBI:29105"/>
    </ligand>
</feature>
<evidence type="ECO:0000256" key="10">
    <source>
        <dbReference type="PIRSR" id="PIRSR038994-1"/>
    </source>
</evidence>
<feature type="binding site" evidence="11">
    <location>
        <position position="248"/>
    </location>
    <ligand>
        <name>substrate</name>
    </ligand>
</feature>
<feature type="binding site" evidence="12">
    <location>
        <position position="213"/>
    </location>
    <ligand>
        <name>Zn(2+)</name>
        <dbReference type="ChEBI" id="CHEBI:29105"/>
    </ligand>
</feature>
<dbReference type="GO" id="GO:0008448">
    <property type="term" value="F:N-acetylglucosamine-6-phosphate deacetylase activity"/>
    <property type="evidence" value="ECO:0007669"/>
    <property type="project" value="UniProtKB-EC"/>
</dbReference>
<comment type="catalytic activity">
    <reaction evidence="7">
        <text>N-acetyl-D-glucosamine 6-phosphate + H2O = D-glucosamine 6-phosphate + acetate</text>
        <dbReference type="Rhea" id="RHEA:22936"/>
        <dbReference type="ChEBI" id="CHEBI:15377"/>
        <dbReference type="ChEBI" id="CHEBI:30089"/>
        <dbReference type="ChEBI" id="CHEBI:57513"/>
        <dbReference type="ChEBI" id="CHEBI:58725"/>
        <dbReference type="EC" id="3.5.1.25"/>
    </reaction>
</comment>
<dbReference type="InterPro" id="IPR003764">
    <property type="entry name" value="GlcNAc_6-P_deAcase"/>
</dbReference>
<keyword evidence="6 9" id="KW-0119">Carbohydrate metabolism</keyword>
<comment type="similarity">
    <text evidence="1 9">Belongs to the metallo-dependent hydrolases superfamily. NagA family.</text>
</comment>
<dbReference type="Pfam" id="PF01979">
    <property type="entry name" value="Amidohydro_1"/>
    <property type="match status" value="1"/>
</dbReference>
<evidence type="ECO:0000256" key="5">
    <source>
        <dbReference type="ARBA" id="ARBA00022801"/>
    </source>
</evidence>
<organism evidence="14 15">
    <name type="scientific">Listeria newyorkensis</name>
    <dbReference type="NCBI Taxonomy" id="1497681"/>
    <lineage>
        <taxon>Bacteria</taxon>
        <taxon>Bacillati</taxon>
        <taxon>Bacillota</taxon>
        <taxon>Bacilli</taxon>
        <taxon>Bacillales</taxon>
        <taxon>Listeriaceae</taxon>
        <taxon>Listeria</taxon>
    </lineage>
</organism>
<dbReference type="GO" id="GO:0006046">
    <property type="term" value="P:N-acetylglucosamine catabolic process"/>
    <property type="evidence" value="ECO:0007669"/>
    <property type="project" value="TreeGrafter"/>
</dbReference>
<proteinExistence type="inferred from homology"/>
<feature type="binding site" evidence="11">
    <location>
        <begin position="216"/>
        <end position="217"/>
    </location>
    <ligand>
        <name>substrate</name>
    </ligand>
</feature>
<dbReference type="Proteomes" id="UP000569903">
    <property type="component" value="Unassembled WGS sequence"/>
</dbReference>
<evidence type="ECO:0000256" key="6">
    <source>
        <dbReference type="ARBA" id="ARBA00023277"/>
    </source>
</evidence>
<evidence type="ECO:0000256" key="7">
    <source>
        <dbReference type="ARBA" id="ARBA00047647"/>
    </source>
</evidence>
<feature type="binding site" evidence="11">
    <location>
        <position position="140"/>
    </location>
    <ligand>
        <name>substrate</name>
    </ligand>
</feature>
<feature type="binding site" evidence="11">
    <location>
        <position position="224"/>
    </location>
    <ligand>
        <name>substrate</name>
    </ligand>
</feature>
<comment type="pathway">
    <text evidence="8">Amino-sugar metabolism; N-acetylneuraminate degradation; D-fructose 6-phosphate from N-acetylneuraminate: step 4/5.</text>
</comment>
<dbReference type="FunFam" id="3.20.20.140:FF:000004">
    <property type="entry name" value="N-acetylglucosamine-6-phosphate deacetylase"/>
    <property type="match status" value="1"/>
</dbReference>
<dbReference type="AlphaFoldDB" id="A0A841YVR4"/>
<feature type="binding site" evidence="11">
    <location>
        <begin position="304"/>
        <end position="306"/>
    </location>
    <ligand>
        <name>substrate</name>
    </ligand>
</feature>
<dbReference type="InterPro" id="IPR032466">
    <property type="entry name" value="Metal_Hydrolase"/>
</dbReference>
<dbReference type="EC" id="3.5.1.25" evidence="2"/>
<dbReference type="EMBL" id="JAARQN010000004">
    <property type="protein sequence ID" value="MBC1457574.1"/>
    <property type="molecule type" value="Genomic_DNA"/>
</dbReference>
<gene>
    <name evidence="14" type="primary">nagA</name>
    <name evidence="14" type="ORF">HB850_07375</name>
</gene>
<dbReference type="SUPFAM" id="SSF51338">
    <property type="entry name" value="Composite domain of metallo-dependent hydrolases"/>
    <property type="match status" value="1"/>
</dbReference>
<dbReference type="NCBIfam" id="TIGR00221">
    <property type="entry name" value="nagA"/>
    <property type="match status" value="1"/>
</dbReference>
<feature type="active site" description="Proton donor/acceptor" evidence="10">
    <location>
        <position position="271"/>
    </location>
</feature>
<feature type="domain" description="Amidohydrolase-related" evidence="13">
    <location>
        <begin position="54"/>
        <end position="370"/>
    </location>
</feature>
<keyword evidence="4 12" id="KW-0479">Metal-binding</keyword>
<dbReference type="SUPFAM" id="SSF51556">
    <property type="entry name" value="Metallo-dependent hydrolases"/>
    <property type="match status" value="1"/>
</dbReference>
<dbReference type="Gene3D" id="2.30.40.10">
    <property type="entry name" value="Urease, subunit C, domain 1"/>
    <property type="match status" value="1"/>
</dbReference>
<name>A0A841YVR4_9LIST</name>
<dbReference type="InterPro" id="IPR011059">
    <property type="entry name" value="Metal-dep_hydrolase_composite"/>
</dbReference>
<comment type="cofactor">
    <cofactor evidence="12">
        <name>a divalent metal cation</name>
        <dbReference type="ChEBI" id="CHEBI:60240"/>
    </cofactor>
    <text evidence="12">Binds 1 divalent metal cation per subunit.</text>
</comment>
<evidence type="ECO:0000256" key="4">
    <source>
        <dbReference type="ARBA" id="ARBA00022723"/>
    </source>
</evidence>
<dbReference type="Gene3D" id="3.20.20.140">
    <property type="entry name" value="Metal-dependent hydrolases"/>
    <property type="match status" value="1"/>
</dbReference>
<dbReference type="PANTHER" id="PTHR11113:SF14">
    <property type="entry name" value="N-ACETYLGLUCOSAMINE-6-PHOSPHATE DEACETYLASE"/>
    <property type="match status" value="1"/>
</dbReference>